<dbReference type="InterPro" id="IPR008253">
    <property type="entry name" value="Marvel"/>
</dbReference>
<feature type="transmembrane region" description="Helical" evidence="7">
    <location>
        <begin position="12"/>
        <end position="33"/>
    </location>
</feature>
<evidence type="ECO:0000256" key="6">
    <source>
        <dbReference type="SAM" id="MobiDB-lite"/>
    </source>
</evidence>
<dbReference type="Proteomes" id="UP000471633">
    <property type="component" value="Unassembled WGS sequence"/>
</dbReference>
<dbReference type="GeneID" id="75577929"/>
<dbReference type="OrthoDB" id="6254555at2759"/>
<dbReference type="AlphaFoldDB" id="A0A095ARD9"/>
<evidence type="ECO:0000256" key="7">
    <source>
        <dbReference type="SAM" id="Phobius"/>
    </source>
</evidence>
<dbReference type="RefSeq" id="XP_051064917.1">
    <property type="nucleotide sequence ID" value="XM_051217503.1"/>
</dbReference>
<evidence type="ECO:0000313" key="9">
    <source>
        <dbReference type="EMBL" id="KAH9580553.1"/>
    </source>
</evidence>
<comment type="subcellular location">
    <subcellularLocation>
        <location evidence="1">Membrane</location>
        <topology evidence="1">Multi-pass membrane protein</topology>
    </subcellularLocation>
</comment>
<dbReference type="GO" id="GO:0016020">
    <property type="term" value="C:membrane"/>
    <property type="evidence" value="ECO:0007669"/>
    <property type="project" value="UniProtKB-SubCell"/>
</dbReference>
<evidence type="ECO:0000259" key="8">
    <source>
        <dbReference type="PROSITE" id="PS51225"/>
    </source>
</evidence>
<accession>A0A095ARD9</accession>
<feature type="transmembrane region" description="Helical" evidence="7">
    <location>
        <begin position="45"/>
        <end position="69"/>
    </location>
</feature>
<evidence type="ECO:0000256" key="3">
    <source>
        <dbReference type="ARBA" id="ARBA00022989"/>
    </source>
</evidence>
<evidence type="ECO:0000313" key="10">
    <source>
        <dbReference type="EMBL" id="KGB36926.1"/>
    </source>
</evidence>
<reference evidence="10" key="1">
    <citation type="journal article" date="2012" name="Nat. Genet.">
        <title>Whole-genome sequence of Schistosoma haematobium.</title>
        <authorList>
            <person name="Young N.D."/>
            <person name="Jex A.R."/>
            <person name="Li B."/>
            <person name="Liu S."/>
            <person name="Yang L."/>
            <person name="Xiong Z."/>
            <person name="Li Y."/>
            <person name="Cantacessi C."/>
            <person name="Hall R.S."/>
            <person name="Xu X."/>
            <person name="Chen F."/>
            <person name="Wu X."/>
            <person name="Zerlotini A."/>
            <person name="Oliveira G."/>
            <person name="Hofmann A."/>
            <person name="Zhang G."/>
            <person name="Fang X."/>
            <person name="Kang Y."/>
            <person name="Campbell B.E."/>
            <person name="Loukas A."/>
            <person name="Ranganathan S."/>
            <person name="Rollinson D."/>
            <person name="Rinaldi G."/>
            <person name="Brindley P.J."/>
            <person name="Yang H."/>
            <person name="Wang J."/>
            <person name="Wang J."/>
            <person name="Gasser R.B."/>
        </authorList>
    </citation>
    <scope>NUCLEOTIDE SEQUENCE [LARGE SCALE GENOMIC DNA]</scope>
</reference>
<feature type="transmembrane region" description="Helical" evidence="7">
    <location>
        <begin position="81"/>
        <end position="102"/>
    </location>
</feature>
<evidence type="ECO:0000256" key="2">
    <source>
        <dbReference type="ARBA" id="ARBA00022692"/>
    </source>
</evidence>
<reference evidence="9" key="4">
    <citation type="journal article" date="2022" name="PLoS Pathog.">
        <title>Chromosome-level genome of Schistosoma haematobium underpins genome-wide explorations of molecular variation.</title>
        <authorList>
            <person name="Stroehlein A.J."/>
            <person name="Korhonen P.K."/>
            <person name="Lee V.V."/>
            <person name="Ralph S.A."/>
            <person name="Mentink-Kane M."/>
            <person name="You H."/>
            <person name="McManus D.P."/>
            <person name="Tchuente L.T."/>
            <person name="Stothard J.R."/>
            <person name="Kaur P."/>
            <person name="Dudchenko O."/>
            <person name="Aiden E.L."/>
            <person name="Yang B."/>
            <person name="Yang H."/>
            <person name="Emery A.M."/>
            <person name="Webster B.L."/>
            <person name="Brindley P.J."/>
            <person name="Rollinson D."/>
            <person name="Chang B.C.H."/>
            <person name="Gasser R.B."/>
            <person name="Young N.D."/>
        </authorList>
    </citation>
    <scope>NUCLEOTIDE SEQUENCE</scope>
</reference>
<feature type="transmembrane region" description="Helical" evidence="7">
    <location>
        <begin position="108"/>
        <end position="132"/>
    </location>
</feature>
<dbReference type="KEGG" id="shx:MS3_00009170"/>
<keyword evidence="4 5" id="KW-0472">Membrane</keyword>
<feature type="region of interest" description="Disordered" evidence="6">
    <location>
        <begin position="147"/>
        <end position="174"/>
    </location>
</feature>
<keyword evidence="2 5" id="KW-0812">Transmembrane</keyword>
<keyword evidence="3 7" id="KW-1133">Transmembrane helix</keyword>
<reference evidence="9" key="3">
    <citation type="submission" date="2021-06" db="EMBL/GenBank/DDBJ databases">
        <title>Chromosome-level genome assembly for S. haematobium.</title>
        <authorList>
            <person name="Stroehlein A.J."/>
        </authorList>
    </citation>
    <scope>NUCLEOTIDE SEQUENCE</scope>
</reference>
<reference evidence="9" key="2">
    <citation type="journal article" date="2019" name="Gigascience">
        <title>High-quality Schistosoma haematobium genome achieved by single-molecule and long-range sequencing.</title>
        <authorList>
            <person name="Stroehlein A.J."/>
            <person name="Korhonen P.K."/>
            <person name="Chong T.M."/>
            <person name="Lim Y.L."/>
            <person name="Chan K.G."/>
            <person name="Webster B."/>
            <person name="Rollinson D."/>
            <person name="Brindley P.J."/>
            <person name="Gasser R.B."/>
            <person name="Young N.D."/>
        </authorList>
    </citation>
    <scope>NUCLEOTIDE SEQUENCE</scope>
</reference>
<sequence>MQLNAEYARELRAVFKILEFSIGVSLIVSIIVADHYRITVTGGLLAFFALVGALISLFFFVIHLCGLIYKIRGPVTLIEFITIKFCAILAFIAMIIAAAAGGGSSASIASAILFAVSFVFYGIDTFILFSYYRLNGGYVNDPKIKQRPNIPPKVNQTSEAIAAPEYPNDGFEKE</sequence>
<evidence type="ECO:0000256" key="5">
    <source>
        <dbReference type="PROSITE-ProRule" id="PRU00581"/>
    </source>
</evidence>
<feature type="domain" description="MARVEL" evidence="8">
    <location>
        <begin position="7"/>
        <end position="133"/>
    </location>
</feature>
<keyword evidence="11" id="KW-1185">Reference proteome</keyword>
<name>A0A095ARD9_SCHHA</name>
<evidence type="ECO:0000256" key="1">
    <source>
        <dbReference type="ARBA" id="ARBA00004141"/>
    </source>
</evidence>
<protein>
    <recommendedName>
        <fullName evidence="8">MARVEL domain-containing protein</fullName>
    </recommendedName>
</protein>
<dbReference type="PROSITE" id="PS51225">
    <property type="entry name" value="MARVEL"/>
    <property type="match status" value="1"/>
</dbReference>
<proteinExistence type="predicted"/>
<dbReference type="EMBL" id="KL250825">
    <property type="protein sequence ID" value="KGB36926.1"/>
    <property type="molecule type" value="Genomic_DNA"/>
</dbReference>
<dbReference type="CTD" id="75577929"/>
<gene>
    <name evidence="9" type="ORF">MS3_00009170</name>
    <name evidence="10" type="ORF">MS3_05242</name>
</gene>
<evidence type="ECO:0000256" key="4">
    <source>
        <dbReference type="ARBA" id="ARBA00023136"/>
    </source>
</evidence>
<organism evidence="10">
    <name type="scientific">Schistosoma haematobium</name>
    <name type="common">Blood fluke</name>
    <dbReference type="NCBI Taxonomy" id="6185"/>
    <lineage>
        <taxon>Eukaryota</taxon>
        <taxon>Metazoa</taxon>
        <taxon>Spiralia</taxon>
        <taxon>Lophotrochozoa</taxon>
        <taxon>Platyhelminthes</taxon>
        <taxon>Trematoda</taxon>
        <taxon>Digenea</taxon>
        <taxon>Strigeidida</taxon>
        <taxon>Schistosomatoidea</taxon>
        <taxon>Schistosomatidae</taxon>
        <taxon>Schistosoma</taxon>
    </lineage>
</organism>
<evidence type="ECO:0000313" key="11">
    <source>
        <dbReference type="Proteomes" id="UP000471633"/>
    </source>
</evidence>
<dbReference type="EMBL" id="AMPZ03000007">
    <property type="protein sequence ID" value="KAH9580553.1"/>
    <property type="molecule type" value="Genomic_DNA"/>
</dbReference>